<gene>
    <name evidence="1" type="ORF">SAMN04488055_3119</name>
</gene>
<sequence>MSLSIKEKEQCLKTASSFHALFKEPGELVQALWPLIVAAAESEYFEDMDASEKQKIFIAFGETLRFTEAACQLLQDDIITYRQLFKQ</sequence>
<dbReference type="Proteomes" id="UP000185003">
    <property type="component" value="Unassembled WGS sequence"/>
</dbReference>
<proteinExistence type="predicted"/>
<evidence type="ECO:0000313" key="2">
    <source>
        <dbReference type="Proteomes" id="UP000185003"/>
    </source>
</evidence>
<name>A0A1N6H1J3_9BACT</name>
<dbReference type="EMBL" id="FSRA01000001">
    <property type="protein sequence ID" value="SIO13650.1"/>
    <property type="molecule type" value="Genomic_DNA"/>
</dbReference>
<dbReference type="RefSeq" id="WP_074240108.1">
    <property type="nucleotide sequence ID" value="NZ_FSRA01000001.1"/>
</dbReference>
<reference evidence="1 2" key="1">
    <citation type="submission" date="2016-11" db="EMBL/GenBank/DDBJ databases">
        <authorList>
            <person name="Jaros S."/>
            <person name="Januszkiewicz K."/>
            <person name="Wedrychowicz H."/>
        </authorList>
    </citation>
    <scope>NUCLEOTIDE SEQUENCE [LARGE SCALE GENOMIC DNA]</scope>
    <source>
        <strain evidence="1 2">DSM 24787</strain>
    </source>
</reference>
<keyword evidence="2" id="KW-1185">Reference proteome</keyword>
<organism evidence="1 2">
    <name type="scientific">Chitinophaga niabensis</name>
    <dbReference type="NCBI Taxonomy" id="536979"/>
    <lineage>
        <taxon>Bacteria</taxon>
        <taxon>Pseudomonadati</taxon>
        <taxon>Bacteroidota</taxon>
        <taxon>Chitinophagia</taxon>
        <taxon>Chitinophagales</taxon>
        <taxon>Chitinophagaceae</taxon>
        <taxon>Chitinophaga</taxon>
    </lineage>
</organism>
<evidence type="ECO:0000313" key="1">
    <source>
        <dbReference type="EMBL" id="SIO13650.1"/>
    </source>
</evidence>
<protein>
    <submittedName>
        <fullName evidence="1">Uncharacterized protein</fullName>
    </submittedName>
</protein>
<dbReference type="STRING" id="536979.SAMN04488055_3119"/>
<dbReference type="AlphaFoldDB" id="A0A1N6H1J3"/>
<accession>A0A1N6H1J3</accession>